<gene>
    <name evidence="2" type="ORF">BU26DRAFT_301100</name>
</gene>
<feature type="compositionally biased region" description="Polar residues" evidence="1">
    <location>
        <begin position="142"/>
        <end position="165"/>
    </location>
</feature>
<sequence>MDSEDAYDAHRQEDISCKKRPEPADDRLRPQVLKSKLDFKKAPYTNAKSTEEKWRMVFGRLFPGEEVPSPYDQHGFTSRQERILSEVLEDELTRELGPASGIRIHRIKTQTLQAFRRRLMSISLENEDTVTRKSKSMEIPEDNTTVTPETENDYTPTSSQATMSSADMNNASHTIAGFVESLPKTRPANPQRCHPSPSACSTEGIQESLYESSPTNIFCSSTSLPSSYATDLTRSEVYGSTEDIQTCNYPPSLRRFFPQRRPQIPLSRTQSSHLWSPSDPKGNPTQYSDGALSFSNDMHTILEEPFQMMESTSLFEENGEEEWAWDAYPVSMEESGSRLEYSPAKDQRNGYQ</sequence>
<feature type="compositionally biased region" description="Basic and acidic residues" evidence="1">
    <location>
        <begin position="7"/>
        <end position="29"/>
    </location>
</feature>
<protein>
    <submittedName>
        <fullName evidence="2">Uncharacterized protein</fullName>
    </submittedName>
</protein>
<reference evidence="2" key="1">
    <citation type="journal article" date="2020" name="Stud. Mycol.">
        <title>101 Dothideomycetes genomes: a test case for predicting lifestyles and emergence of pathogens.</title>
        <authorList>
            <person name="Haridas S."/>
            <person name="Albert R."/>
            <person name="Binder M."/>
            <person name="Bloem J."/>
            <person name="Labutti K."/>
            <person name="Salamov A."/>
            <person name="Andreopoulos B."/>
            <person name="Baker S."/>
            <person name="Barry K."/>
            <person name="Bills G."/>
            <person name="Bluhm B."/>
            <person name="Cannon C."/>
            <person name="Castanera R."/>
            <person name="Culley D."/>
            <person name="Daum C."/>
            <person name="Ezra D."/>
            <person name="Gonzalez J."/>
            <person name="Henrissat B."/>
            <person name="Kuo A."/>
            <person name="Liang C."/>
            <person name="Lipzen A."/>
            <person name="Lutzoni F."/>
            <person name="Magnuson J."/>
            <person name="Mondo S."/>
            <person name="Nolan M."/>
            <person name="Ohm R."/>
            <person name="Pangilinan J."/>
            <person name="Park H.-J."/>
            <person name="Ramirez L."/>
            <person name="Alfaro M."/>
            <person name="Sun H."/>
            <person name="Tritt A."/>
            <person name="Yoshinaga Y."/>
            <person name="Zwiers L.-H."/>
            <person name="Turgeon B."/>
            <person name="Goodwin S."/>
            <person name="Spatafora J."/>
            <person name="Crous P."/>
            <person name="Grigoriev I."/>
        </authorList>
    </citation>
    <scope>NUCLEOTIDE SEQUENCE</scope>
    <source>
        <strain evidence="2">CBS 122368</strain>
    </source>
</reference>
<evidence type="ECO:0000313" key="2">
    <source>
        <dbReference type="EMBL" id="KAF2250402.1"/>
    </source>
</evidence>
<feature type="region of interest" description="Disordered" evidence="1">
    <location>
        <begin position="185"/>
        <end position="204"/>
    </location>
</feature>
<feature type="region of interest" description="Disordered" evidence="1">
    <location>
        <begin position="333"/>
        <end position="352"/>
    </location>
</feature>
<dbReference type="OrthoDB" id="3799363at2759"/>
<feature type="region of interest" description="Disordered" evidence="1">
    <location>
        <begin position="1"/>
        <end position="29"/>
    </location>
</feature>
<dbReference type="RefSeq" id="XP_033685406.1">
    <property type="nucleotide sequence ID" value="XM_033821784.1"/>
</dbReference>
<feature type="compositionally biased region" description="Polar residues" evidence="1">
    <location>
        <begin position="266"/>
        <end position="275"/>
    </location>
</feature>
<name>A0A6A6IKM8_9PLEO</name>
<evidence type="ECO:0000313" key="3">
    <source>
        <dbReference type="Proteomes" id="UP000800094"/>
    </source>
</evidence>
<dbReference type="AlphaFoldDB" id="A0A6A6IKM8"/>
<dbReference type="GeneID" id="54575114"/>
<keyword evidence="3" id="KW-1185">Reference proteome</keyword>
<feature type="region of interest" description="Disordered" evidence="1">
    <location>
        <begin position="266"/>
        <end position="288"/>
    </location>
</feature>
<dbReference type="EMBL" id="ML987194">
    <property type="protein sequence ID" value="KAF2250402.1"/>
    <property type="molecule type" value="Genomic_DNA"/>
</dbReference>
<feature type="compositionally biased region" description="Basic and acidic residues" evidence="1">
    <location>
        <begin position="343"/>
        <end position="352"/>
    </location>
</feature>
<organism evidence="2 3">
    <name type="scientific">Trematosphaeria pertusa</name>
    <dbReference type="NCBI Taxonomy" id="390896"/>
    <lineage>
        <taxon>Eukaryota</taxon>
        <taxon>Fungi</taxon>
        <taxon>Dikarya</taxon>
        <taxon>Ascomycota</taxon>
        <taxon>Pezizomycotina</taxon>
        <taxon>Dothideomycetes</taxon>
        <taxon>Pleosporomycetidae</taxon>
        <taxon>Pleosporales</taxon>
        <taxon>Massarineae</taxon>
        <taxon>Trematosphaeriaceae</taxon>
        <taxon>Trematosphaeria</taxon>
    </lineage>
</organism>
<evidence type="ECO:0000256" key="1">
    <source>
        <dbReference type="SAM" id="MobiDB-lite"/>
    </source>
</evidence>
<accession>A0A6A6IKM8</accession>
<dbReference type="Proteomes" id="UP000800094">
    <property type="component" value="Unassembled WGS sequence"/>
</dbReference>
<feature type="region of interest" description="Disordered" evidence="1">
    <location>
        <begin position="132"/>
        <end position="165"/>
    </location>
</feature>
<proteinExistence type="predicted"/>